<proteinExistence type="predicted"/>
<accession>A0A645BEF4</accession>
<evidence type="ECO:0000313" key="1">
    <source>
        <dbReference type="EMBL" id="MPM61563.1"/>
    </source>
</evidence>
<dbReference type="AlphaFoldDB" id="A0A645BEF4"/>
<gene>
    <name evidence="1" type="ORF">SDC9_108423</name>
</gene>
<comment type="caution">
    <text evidence="1">The sequence shown here is derived from an EMBL/GenBank/DDBJ whole genome shotgun (WGS) entry which is preliminary data.</text>
</comment>
<sequence>MTKTKAARLLLWFNLACSAFELYVFEIGKKDEQKAKKKNAQSKCSEHLTLTEINQRLSKIEQQLIKLIPPE</sequence>
<organism evidence="1">
    <name type="scientific">bioreactor metagenome</name>
    <dbReference type="NCBI Taxonomy" id="1076179"/>
    <lineage>
        <taxon>unclassified sequences</taxon>
        <taxon>metagenomes</taxon>
        <taxon>ecological metagenomes</taxon>
    </lineage>
</organism>
<protein>
    <submittedName>
        <fullName evidence="1">Uncharacterized protein</fullName>
    </submittedName>
</protein>
<reference evidence="1" key="1">
    <citation type="submission" date="2019-08" db="EMBL/GenBank/DDBJ databases">
        <authorList>
            <person name="Kucharzyk K."/>
            <person name="Murdoch R.W."/>
            <person name="Higgins S."/>
            <person name="Loffler F."/>
        </authorList>
    </citation>
    <scope>NUCLEOTIDE SEQUENCE</scope>
</reference>
<name>A0A645BEF4_9ZZZZ</name>
<dbReference type="EMBL" id="VSSQ01018410">
    <property type="protein sequence ID" value="MPM61563.1"/>
    <property type="molecule type" value="Genomic_DNA"/>
</dbReference>